<evidence type="ECO:0000313" key="3">
    <source>
        <dbReference type="Proteomes" id="UP001589836"/>
    </source>
</evidence>
<comment type="caution">
    <text evidence="2">The sequence shown here is derived from an EMBL/GenBank/DDBJ whole genome shotgun (WGS) entry which is preliminary data.</text>
</comment>
<dbReference type="Proteomes" id="UP001589836">
    <property type="component" value="Unassembled WGS sequence"/>
</dbReference>
<dbReference type="Pfam" id="PF04260">
    <property type="entry name" value="DUF436"/>
    <property type="match status" value="1"/>
</dbReference>
<evidence type="ECO:0000256" key="1">
    <source>
        <dbReference type="HAMAP-Rule" id="MF_00800"/>
    </source>
</evidence>
<dbReference type="Gene3D" id="3.40.50.10360">
    <property type="entry name" value="Hypothetical protein TT1679"/>
    <property type="match status" value="1"/>
</dbReference>
<dbReference type="EMBL" id="JBHLTP010000013">
    <property type="protein sequence ID" value="MFC0525231.1"/>
    <property type="molecule type" value="Genomic_DNA"/>
</dbReference>
<protein>
    <recommendedName>
        <fullName evidence="1">UPF0340 protein ACFFGV_16740</fullName>
    </recommendedName>
</protein>
<sequence>MESIQRDVKAIVQHLIEEEIIQAHQLFVIGCSTSEVAGERIGTSGSEHIAAILYEEFQRLQEATGAKLAFQGCEHINRALVLEQETAERRGLEAVSVVPVPGAGGSMASYAYKQFQSPVVVEHIKADAGIDIGDTFIGMHLKHVAVPIRLSNKQIGKAHVTCAKTRPKLIGGARAEYQQKGNDSVTCDE</sequence>
<accession>A0ABV6LS44</accession>
<dbReference type="NCBIfam" id="TIGR01440">
    <property type="entry name" value="TIGR01440 family protein"/>
    <property type="match status" value="1"/>
</dbReference>
<dbReference type="PIRSF" id="PIRSF007510">
    <property type="entry name" value="UCP007510"/>
    <property type="match status" value="1"/>
</dbReference>
<comment type="similarity">
    <text evidence="1">Belongs to the UPF0340 family.</text>
</comment>
<dbReference type="InterPro" id="IPR028345">
    <property type="entry name" value="Antibiotic_NAT-like"/>
</dbReference>
<reference evidence="2 3" key="1">
    <citation type="submission" date="2024-09" db="EMBL/GenBank/DDBJ databases">
        <authorList>
            <person name="Sun Q."/>
            <person name="Mori K."/>
        </authorList>
    </citation>
    <scope>NUCLEOTIDE SEQUENCE [LARGE SCALE GENOMIC DNA]</scope>
    <source>
        <strain evidence="2 3">NCAIM B.02529</strain>
    </source>
</reference>
<dbReference type="HAMAP" id="MF_00800">
    <property type="entry name" value="UPF0340"/>
    <property type="match status" value="1"/>
</dbReference>
<dbReference type="PROSITE" id="PS51257">
    <property type="entry name" value="PROKAR_LIPOPROTEIN"/>
    <property type="match status" value="1"/>
</dbReference>
<organism evidence="2 3">
    <name type="scientific">Pontibacillus salicampi</name>
    <dbReference type="NCBI Taxonomy" id="1449801"/>
    <lineage>
        <taxon>Bacteria</taxon>
        <taxon>Bacillati</taxon>
        <taxon>Bacillota</taxon>
        <taxon>Bacilli</taxon>
        <taxon>Bacillales</taxon>
        <taxon>Bacillaceae</taxon>
        <taxon>Pontibacillus</taxon>
    </lineage>
</organism>
<name>A0ABV6LS44_9BACI</name>
<keyword evidence="3" id="KW-1185">Reference proteome</keyword>
<proteinExistence type="inferred from homology"/>
<dbReference type="SUPFAM" id="SSF110710">
    <property type="entry name" value="TTHA0583/YokD-like"/>
    <property type="match status" value="1"/>
</dbReference>
<dbReference type="RefSeq" id="WP_377351097.1">
    <property type="nucleotide sequence ID" value="NZ_JBHLTP010000013.1"/>
</dbReference>
<evidence type="ECO:0000313" key="2">
    <source>
        <dbReference type="EMBL" id="MFC0525231.1"/>
    </source>
</evidence>
<gene>
    <name evidence="2" type="ORF">ACFFGV_16740</name>
</gene>
<dbReference type="InterPro" id="IPR006340">
    <property type="entry name" value="DUF436"/>
</dbReference>